<keyword evidence="4 7" id="KW-0472">Membrane</keyword>
<evidence type="ECO:0000256" key="5">
    <source>
        <dbReference type="ARBA" id="ARBA00038359"/>
    </source>
</evidence>
<organism evidence="9 10">
    <name type="scientific">Talaromyces rugulosus</name>
    <name type="common">Penicillium rugulosum</name>
    <dbReference type="NCBI Taxonomy" id="121627"/>
    <lineage>
        <taxon>Eukaryota</taxon>
        <taxon>Fungi</taxon>
        <taxon>Dikarya</taxon>
        <taxon>Ascomycota</taxon>
        <taxon>Pezizomycotina</taxon>
        <taxon>Eurotiomycetes</taxon>
        <taxon>Eurotiomycetidae</taxon>
        <taxon>Eurotiales</taxon>
        <taxon>Trichocomaceae</taxon>
        <taxon>Talaromyces</taxon>
        <taxon>Talaromyces sect. Islandici</taxon>
    </lineage>
</organism>
<comment type="subcellular location">
    <subcellularLocation>
        <location evidence="1">Membrane</location>
        <topology evidence="1">Multi-pass membrane protein</topology>
    </subcellularLocation>
</comment>
<feature type="domain" description="Rhodopsin" evidence="8">
    <location>
        <begin position="53"/>
        <end position="293"/>
    </location>
</feature>
<dbReference type="Proteomes" id="UP000509510">
    <property type="component" value="Chromosome III"/>
</dbReference>
<feature type="transmembrane region" description="Helical" evidence="7">
    <location>
        <begin position="34"/>
        <end position="56"/>
    </location>
</feature>
<evidence type="ECO:0000256" key="2">
    <source>
        <dbReference type="ARBA" id="ARBA00022692"/>
    </source>
</evidence>
<keyword evidence="3 7" id="KW-1133">Transmembrane helix</keyword>
<dbReference type="OrthoDB" id="4682787at2759"/>
<evidence type="ECO:0000313" key="9">
    <source>
        <dbReference type="EMBL" id="QKX58012.1"/>
    </source>
</evidence>
<dbReference type="EMBL" id="CP055900">
    <property type="protein sequence ID" value="QKX58012.1"/>
    <property type="molecule type" value="Genomic_DNA"/>
</dbReference>
<gene>
    <name evidence="9" type="ORF">TRUGW13939_05132</name>
</gene>
<dbReference type="InterPro" id="IPR052337">
    <property type="entry name" value="SAT4-like"/>
</dbReference>
<keyword evidence="2 7" id="KW-0812">Transmembrane</keyword>
<evidence type="ECO:0000313" key="10">
    <source>
        <dbReference type="Proteomes" id="UP000509510"/>
    </source>
</evidence>
<reference evidence="10" key="1">
    <citation type="submission" date="2020-06" db="EMBL/GenBank/DDBJ databases">
        <title>A chromosome-scale genome assembly of Talaromyces rugulosus W13939.</title>
        <authorList>
            <person name="Wang B."/>
            <person name="Guo L."/>
            <person name="Ye K."/>
            <person name="Wang L."/>
        </authorList>
    </citation>
    <scope>NUCLEOTIDE SEQUENCE [LARGE SCALE GENOMIC DNA]</scope>
    <source>
        <strain evidence="10">W13939</strain>
    </source>
</reference>
<dbReference type="GO" id="GO:0016020">
    <property type="term" value="C:membrane"/>
    <property type="evidence" value="ECO:0007669"/>
    <property type="project" value="UniProtKB-SubCell"/>
</dbReference>
<dbReference type="KEGG" id="trg:TRUGW13939_05132"/>
<dbReference type="RefSeq" id="XP_035344190.1">
    <property type="nucleotide sequence ID" value="XM_035488297.1"/>
</dbReference>
<name>A0A7H8QVD1_TALRU</name>
<evidence type="ECO:0000256" key="7">
    <source>
        <dbReference type="SAM" id="Phobius"/>
    </source>
</evidence>
<evidence type="ECO:0000256" key="6">
    <source>
        <dbReference type="SAM" id="MobiDB-lite"/>
    </source>
</evidence>
<comment type="similarity">
    <text evidence="5">Belongs to the SAT4 family.</text>
</comment>
<feature type="region of interest" description="Disordered" evidence="6">
    <location>
        <begin position="362"/>
        <end position="391"/>
    </location>
</feature>
<dbReference type="InterPro" id="IPR049326">
    <property type="entry name" value="Rhodopsin_dom_fungi"/>
</dbReference>
<feature type="transmembrane region" description="Helical" evidence="7">
    <location>
        <begin position="231"/>
        <end position="253"/>
    </location>
</feature>
<dbReference type="GeneID" id="55992630"/>
<feature type="transmembrane region" description="Helical" evidence="7">
    <location>
        <begin position="268"/>
        <end position="288"/>
    </location>
</feature>
<evidence type="ECO:0000259" key="8">
    <source>
        <dbReference type="Pfam" id="PF20684"/>
    </source>
</evidence>
<proteinExistence type="inferred from homology"/>
<feature type="transmembrane region" description="Helical" evidence="7">
    <location>
        <begin position="107"/>
        <end position="131"/>
    </location>
</feature>
<dbReference type="AlphaFoldDB" id="A0A7H8QVD1"/>
<accession>A0A7H8QVD1</accession>
<keyword evidence="10" id="KW-1185">Reference proteome</keyword>
<feature type="transmembrane region" description="Helical" evidence="7">
    <location>
        <begin position="152"/>
        <end position="171"/>
    </location>
</feature>
<evidence type="ECO:0000256" key="4">
    <source>
        <dbReference type="ARBA" id="ARBA00023136"/>
    </source>
</evidence>
<dbReference type="Pfam" id="PF20684">
    <property type="entry name" value="Fung_rhodopsin"/>
    <property type="match status" value="1"/>
</dbReference>
<sequence>MALELGSDVWDTPALKPPLNATPDFAHPGGDGGLAVAVIIVCGVAAGIAFCVRLASTFIARRVYVEDGLFFATSGLYAGFLYETYMMDSKYYHVHVWNLPLQTLSSIVYSTHIMTILYGLCVMLLKVAILLSWLRLFVPMKQRNAKFWTLQALIWANVIFYIVCTFCEIFRCTPREKIWNPVFEGGYCSVNMQDHAKASGFINLVSDVIILLFPQKIIWDLHVTRKQKVGMSLLFVVGFFAMAAATVRLYYLFKEFDGADFIYIRSDLVLWMAAEIAAGFLVMGLPSLPKVFRALPGSGSMMSFFKSIWRGLSGEQENSRRGLPSWFKPSPKRALDSSIVGTTKGGSPANMVFVTSWDPCTQKTTTTTTTTTTSGAGSSESSLKAPGEYGH</sequence>
<evidence type="ECO:0000256" key="3">
    <source>
        <dbReference type="ARBA" id="ARBA00022989"/>
    </source>
</evidence>
<feature type="compositionally biased region" description="Low complexity" evidence="6">
    <location>
        <begin position="364"/>
        <end position="373"/>
    </location>
</feature>
<evidence type="ECO:0000256" key="1">
    <source>
        <dbReference type="ARBA" id="ARBA00004141"/>
    </source>
</evidence>
<protein>
    <recommendedName>
        <fullName evidence="8">Rhodopsin domain-containing protein</fullName>
    </recommendedName>
</protein>
<dbReference type="PANTHER" id="PTHR33048:SF47">
    <property type="entry name" value="INTEGRAL MEMBRANE PROTEIN-RELATED"/>
    <property type="match status" value="1"/>
</dbReference>
<dbReference type="PANTHER" id="PTHR33048">
    <property type="entry name" value="PTH11-LIKE INTEGRAL MEMBRANE PROTEIN (AFU_ORTHOLOGUE AFUA_5G11245)"/>
    <property type="match status" value="1"/>
</dbReference>